<organism evidence="5 6">
    <name type="scientific">Gallionella capsiferriformans (strain ES-2)</name>
    <name type="common">Gallionella ferruginea capsiferriformans (strain ES-2)</name>
    <dbReference type="NCBI Taxonomy" id="395494"/>
    <lineage>
        <taxon>Bacteria</taxon>
        <taxon>Pseudomonadati</taxon>
        <taxon>Pseudomonadota</taxon>
        <taxon>Betaproteobacteria</taxon>
        <taxon>Nitrosomonadales</taxon>
        <taxon>Gallionellaceae</taxon>
        <taxon>Gallionella</taxon>
    </lineage>
</organism>
<dbReference type="SUPFAM" id="SSF56935">
    <property type="entry name" value="Porins"/>
    <property type="match status" value="2"/>
</dbReference>
<evidence type="ECO:0000256" key="1">
    <source>
        <dbReference type="ARBA" id="ARBA00004442"/>
    </source>
</evidence>
<dbReference type="KEGG" id="gca:Galf_2003"/>
<dbReference type="Gene3D" id="2.40.170.20">
    <property type="entry name" value="TonB-dependent receptor, beta-barrel domain"/>
    <property type="match status" value="1"/>
</dbReference>
<dbReference type="NCBIfam" id="TIGR03509">
    <property type="entry name" value="OMP_MtrB_PioB"/>
    <property type="match status" value="1"/>
</dbReference>
<dbReference type="GO" id="GO:0009279">
    <property type="term" value="C:cell outer membrane"/>
    <property type="evidence" value="ECO:0007669"/>
    <property type="project" value="UniProtKB-SubCell"/>
</dbReference>
<evidence type="ECO:0000256" key="3">
    <source>
        <dbReference type="ARBA" id="ARBA00023237"/>
    </source>
</evidence>
<sequence precursor="true">MKIRNEKMKFNALTLAVQGSLLLMFAVPVYAADEVNDEVAALKRPINSVEIGVGNVSQQSAKFGEYSGLNTANAGVVGNFDLRGGNAYEGVAGGTRWNINGRDLGTTSRSLGGSLSNQGKWDLSIGYDELRHNITDTYQTPQQGAMGGNVFTLPATFGTVNGNPANMNLPGVTGSTRVLTPIQQAAFHTEKVGTTRKNTSFAAAYTFNEQWSVNFDYNHLNQTGAKLIAGASQAGVTGLSTWRAEAVSVLMNPTNYKTDNFNLALNWLGDSGHLTGAYYGSLFRDGYNSLSWQNPVTNNAASVSTCASGGACTYQSLSMSTAPSNEFHQINLTGGYVFSPATKLAGGFSYGRNTQNDSYSSALMFGGALPPQASLNGLVVTTHADLKLTNQTTKDLTLSAAFKYNDRDNRTASNTYLYQSINLAPNAATSYTGVNTPYSNRKTQLELAADYRIAKGQNLRVAYEREDIKRGCNNVVGGAQCVASPSSTEDKLALAYRMKATDSVSLNAGYNYANRKAVFDHNFLSNVGNRASILAGGANSVLNGGDFVGFVAYPYASRKQDMLKAGVNWQASQKLDLGLNGRYSNDKYDAVLGVQDGQSVSINLDATYSYSEESSVAAYASWQNGRRNMRSGANATFAGNGVTANVVPVNTYTNQLTDTSNAIGLNTKHTGLMGGKFELLGDLSYSLDKSRYSTQVPALLTCASTSLANSTLVCGDTPDIKTNVITLKLTGNYQVNKTGKVTLGYLFQQMKSSDFFYNGEAFGFTSGRMMPTGMMSPNYAIHAVAASYTLTF</sequence>
<protein>
    <submittedName>
        <fullName evidence="5">Decaheme-associated outer membrane protein, MtrB/PioB family</fullName>
    </submittedName>
</protein>
<reference evidence="5 6" key="1">
    <citation type="submission" date="2010-08" db="EMBL/GenBank/DDBJ databases">
        <title>Complete sequence of Gallionella capsiferriformans ES-2.</title>
        <authorList>
            <consortium name="US DOE Joint Genome Institute"/>
            <person name="Lucas S."/>
            <person name="Copeland A."/>
            <person name="Lapidus A."/>
            <person name="Cheng J.-F."/>
            <person name="Bruce D."/>
            <person name="Goodwin L."/>
            <person name="Pitluck S."/>
            <person name="Chertkov O."/>
            <person name="Davenport K.W."/>
            <person name="Detter J.C."/>
            <person name="Han C."/>
            <person name="Tapia R."/>
            <person name="Land M."/>
            <person name="Hauser L."/>
            <person name="Chang Y.-J."/>
            <person name="Jeffries C."/>
            <person name="Kyrpides N."/>
            <person name="Ivanova N."/>
            <person name="Mikhailova N."/>
            <person name="Shelobolina E.S."/>
            <person name="Picardal F."/>
            <person name="Roden E."/>
            <person name="Emerson D."/>
            <person name="Woyke T."/>
        </authorList>
    </citation>
    <scope>NUCLEOTIDE SEQUENCE [LARGE SCALE GENOMIC DNA]</scope>
    <source>
        <strain evidence="5 6">ES-2</strain>
    </source>
</reference>
<keyword evidence="2" id="KW-0472">Membrane</keyword>
<dbReference type="STRING" id="395494.Galf_2003"/>
<dbReference type="eggNOG" id="COG0653">
    <property type="taxonomic scope" value="Bacteria"/>
</dbReference>
<dbReference type="HOGENOM" id="CLU_348113_0_0_4"/>
<accession>D9SHL2</accession>
<dbReference type="AlphaFoldDB" id="D9SHL2"/>
<dbReference type="Proteomes" id="UP000001235">
    <property type="component" value="Chromosome"/>
</dbReference>
<dbReference type="Pfam" id="PF11854">
    <property type="entry name" value="MtrB_PioB"/>
    <property type="match status" value="1"/>
</dbReference>
<keyword evidence="4" id="KW-0732">Signal</keyword>
<dbReference type="InterPro" id="IPR020016">
    <property type="entry name" value="Decahaem-assoc_OM_MtrB/PioB"/>
</dbReference>
<comment type="subcellular location">
    <subcellularLocation>
        <location evidence="1">Cell outer membrane</location>
    </subcellularLocation>
</comment>
<feature type="chain" id="PRO_5003128141" evidence="4">
    <location>
        <begin position="32"/>
        <end position="792"/>
    </location>
</feature>
<proteinExistence type="predicted"/>
<evidence type="ECO:0000313" key="6">
    <source>
        <dbReference type="Proteomes" id="UP000001235"/>
    </source>
</evidence>
<name>D9SHL2_GALCS</name>
<dbReference type="EMBL" id="CP002159">
    <property type="protein sequence ID" value="ADL56009.1"/>
    <property type="molecule type" value="Genomic_DNA"/>
</dbReference>
<evidence type="ECO:0000313" key="5">
    <source>
        <dbReference type="EMBL" id="ADL56009.1"/>
    </source>
</evidence>
<gene>
    <name evidence="5" type="ordered locus">Galf_2003</name>
</gene>
<dbReference type="OrthoDB" id="9146719at2"/>
<evidence type="ECO:0000256" key="2">
    <source>
        <dbReference type="ARBA" id="ARBA00023136"/>
    </source>
</evidence>
<keyword evidence="6" id="KW-1185">Reference proteome</keyword>
<dbReference type="InterPro" id="IPR036942">
    <property type="entry name" value="Beta-barrel_TonB_sf"/>
</dbReference>
<keyword evidence="3" id="KW-0998">Cell outer membrane</keyword>
<evidence type="ECO:0000256" key="4">
    <source>
        <dbReference type="SAM" id="SignalP"/>
    </source>
</evidence>
<feature type="signal peptide" evidence="4">
    <location>
        <begin position="1"/>
        <end position="31"/>
    </location>
</feature>
<dbReference type="RefSeq" id="WP_013293941.1">
    <property type="nucleotide sequence ID" value="NC_014394.1"/>
</dbReference>